<dbReference type="EMBL" id="KY349138">
    <property type="protein sequence ID" value="AQS22381.1"/>
    <property type="molecule type" value="Genomic_DNA"/>
</dbReference>
<reference evidence="3" key="1">
    <citation type="submission" date="2016-12" db="EMBL/GenBank/DDBJ databases">
        <title>Complete plasmid sequence carrying type IV-like and type VII secretion systems from an atypical mycobacteria strain.</title>
        <authorList>
            <person name="Morgado S."/>
            <person name="Marin M."/>
            <person name="Fonseca E."/>
            <person name="Freitas F."/>
            <person name="Vicente A.C."/>
        </authorList>
    </citation>
    <scope>NUCLEOTIDE SEQUENCE</scope>
    <source>
        <strain evidence="3">CBMA 213</strain>
        <plasmid evidence="3">pCBMA213_2</plasmid>
    </source>
</reference>
<evidence type="ECO:0000256" key="2">
    <source>
        <dbReference type="SAM" id="Phobius"/>
    </source>
</evidence>
<keyword evidence="2" id="KW-0812">Transmembrane</keyword>
<gene>
    <name evidence="3" type="ORF">pCBMA213_2_00017</name>
</gene>
<evidence type="ECO:0008006" key="4">
    <source>
        <dbReference type="Google" id="ProtNLM"/>
    </source>
</evidence>
<organism evidence="3">
    <name type="scientific">Mycolicibacterium sp. CBMA 213</name>
    <dbReference type="NCBI Taxonomy" id="1968788"/>
    <lineage>
        <taxon>Bacteria</taxon>
        <taxon>Bacillati</taxon>
        <taxon>Actinomycetota</taxon>
        <taxon>Actinomycetes</taxon>
        <taxon>Mycobacteriales</taxon>
        <taxon>Mycobacteriaceae</taxon>
        <taxon>Mycolicibacterium</taxon>
    </lineage>
</organism>
<keyword evidence="2" id="KW-0472">Membrane</keyword>
<feature type="compositionally biased region" description="Pro residues" evidence="1">
    <location>
        <begin position="56"/>
        <end position="73"/>
    </location>
</feature>
<evidence type="ECO:0000313" key="3">
    <source>
        <dbReference type="EMBL" id="AQS22381.1"/>
    </source>
</evidence>
<evidence type="ECO:0000256" key="1">
    <source>
        <dbReference type="SAM" id="MobiDB-lite"/>
    </source>
</evidence>
<feature type="region of interest" description="Disordered" evidence="1">
    <location>
        <begin position="1"/>
        <end position="79"/>
    </location>
</feature>
<dbReference type="InterPro" id="IPR021373">
    <property type="entry name" value="DUF2993"/>
</dbReference>
<dbReference type="RefSeq" id="WP_162465077.1">
    <property type="nucleotide sequence ID" value="NZ_MZMR01000015.1"/>
</dbReference>
<accession>A0A1S6GKI9</accession>
<protein>
    <recommendedName>
        <fullName evidence="4">DUF2993 domain-containing protein</fullName>
    </recommendedName>
</protein>
<dbReference type="AlphaFoldDB" id="A0A1S6GKI9"/>
<keyword evidence="3" id="KW-0614">Plasmid</keyword>
<name>A0A1S6GKI9_9MYCO</name>
<dbReference type="Pfam" id="PF11209">
    <property type="entry name" value="LmeA"/>
    <property type="match status" value="1"/>
</dbReference>
<proteinExistence type="predicted"/>
<feature type="transmembrane region" description="Helical" evidence="2">
    <location>
        <begin position="86"/>
        <end position="108"/>
    </location>
</feature>
<sequence length="317" mass="32908">MVDYPPRNPGPRQFSAPTPADGPTIQFPRYRNGETKSADFAGDDGPTAPHSTYPPRVMPTPSHPVAPPPPPAPAYAAPRKRPRRKVFIALGGTILVGVAGLIGAEVLVRNHAETVVADTVKCATGDTSTVSFATMPPILWQAADGTYKSIRIQTSGNRIRGMRGMPVVIDLHDVRPAANGSAGSVGSAEASLAWSLDGIKETLQAAVPVVGKLLTDVTASPSDGTIKLGNFLASVTVKPKTLPNGAIALDVVRTAGPGLAAVETLQPALDAYMAKQTLPLGLHVDQLSVTDQGVNAHLTSANVGLPADAEKDCYPTN</sequence>
<geneLocation type="plasmid" evidence="3">
    <name>pCBMA213_2</name>
</geneLocation>
<keyword evidence="2" id="KW-1133">Transmembrane helix</keyword>